<evidence type="ECO:0000259" key="3">
    <source>
        <dbReference type="Pfam" id="PF03448"/>
    </source>
</evidence>
<keyword evidence="2" id="KW-1133">Transmembrane helix</keyword>
<dbReference type="Gene3D" id="1.10.220.30">
    <property type="match status" value="1"/>
</dbReference>
<dbReference type="EMBL" id="QXJM01000037">
    <property type="protein sequence ID" value="RIE03286.1"/>
    <property type="molecule type" value="Genomic_DNA"/>
</dbReference>
<evidence type="ECO:0000313" key="5">
    <source>
        <dbReference type="Proteomes" id="UP000266340"/>
    </source>
</evidence>
<evidence type="ECO:0000313" key="4">
    <source>
        <dbReference type="EMBL" id="RIE03286.1"/>
    </source>
</evidence>
<dbReference type="AlphaFoldDB" id="A0A398CJ10"/>
<feature type="domain" description="Magnesium transporter MgtE intracellular" evidence="3">
    <location>
        <begin position="121"/>
        <end position="197"/>
    </location>
</feature>
<proteinExistence type="predicted"/>
<keyword evidence="2" id="KW-0812">Transmembrane</keyword>
<reference evidence="4 5" key="1">
    <citation type="submission" date="2018-09" db="EMBL/GenBank/DDBJ databases">
        <title>Cohnella cavernae sp. nov., isolated from a karst cave.</title>
        <authorList>
            <person name="Zhu H."/>
        </authorList>
    </citation>
    <scope>NUCLEOTIDE SEQUENCE [LARGE SCALE GENOMIC DNA]</scope>
    <source>
        <strain evidence="4 5">K2E09-144</strain>
    </source>
</reference>
<keyword evidence="1" id="KW-0175">Coiled coil</keyword>
<accession>A0A398CJ10</accession>
<evidence type="ECO:0000256" key="2">
    <source>
        <dbReference type="SAM" id="Phobius"/>
    </source>
</evidence>
<dbReference type="InterPro" id="IPR011002">
    <property type="entry name" value="FliG_a-hlx"/>
</dbReference>
<keyword evidence="2" id="KW-0472">Membrane</keyword>
<dbReference type="Pfam" id="PF03448">
    <property type="entry name" value="MgtE_N"/>
    <property type="match status" value="1"/>
</dbReference>
<evidence type="ECO:0000256" key="1">
    <source>
        <dbReference type="SAM" id="Coils"/>
    </source>
</evidence>
<keyword evidence="5" id="KW-1185">Reference proteome</keyword>
<feature type="transmembrane region" description="Helical" evidence="2">
    <location>
        <begin position="17"/>
        <end position="38"/>
    </location>
</feature>
<name>A0A398CJ10_9BACL</name>
<organism evidence="4 5">
    <name type="scientific">Cohnella faecalis</name>
    <dbReference type="NCBI Taxonomy" id="2315694"/>
    <lineage>
        <taxon>Bacteria</taxon>
        <taxon>Bacillati</taxon>
        <taxon>Bacillota</taxon>
        <taxon>Bacilli</taxon>
        <taxon>Bacillales</taxon>
        <taxon>Paenibacillaceae</taxon>
        <taxon>Cohnella</taxon>
    </lineage>
</organism>
<dbReference type="SUPFAM" id="SSF48029">
    <property type="entry name" value="FliG"/>
    <property type="match status" value="1"/>
</dbReference>
<sequence>MASADVEKNSYSGFERFLFFVTPVLFTAVLLGVLLLMFNKDWRESAMEIGNKIPVIKAIVPDPAEPEAAGATDEELTVSNARQKVDELKAQLTEQESSLTKATSESVTQKKTIEELNGKVEQLNKQIQEQTISTAQYDERIRSLAGMYGKMTPGKVAPILEAMTPEEAALVLGAMSETQRGRVLEKMSPQGAADVTQRIKDSKTVEDSQLQALQARVKQLEDEAKTLKTENKKLTEKAGLSAETLNADELNKTFSSMQAERAAKLLIAMAATNQSKALRILGVVDDSARSKILDAMSKEDSKLTSSLLGKLMPANP</sequence>
<dbReference type="InterPro" id="IPR006668">
    <property type="entry name" value="Mg_transptr_MgtE_intracell_dom"/>
</dbReference>
<dbReference type="RefSeq" id="WP_119149392.1">
    <property type="nucleotide sequence ID" value="NZ_JBHSOV010000024.1"/>
</dbReference>
<dbReference type="Proteomes" id="UP000266340">
    <property type="component" value="Unassembled WGS sequence"/>
</dbReference>
<gene>
    <name evidence="4" type="ORF">D3H35_11390</name>
</gene>
<dbReference type="SUPFAM" id="SSF158791">
    <property type="entry name" value="MgtE N-terminal domain-like"/>
    <property type="match status" value="1"/>
</dbReference>
<comment type="caution">
    <text evidence="4">The sequence shown here is derived from an EMBL/GenBank/DDBJ whole genome shotgun (WGS) entry which is preliminary data.</text>
</comment>
<feature type="coiled-coil region" evidence="1">
    <location>
        <begin position="203"/>
        <end position="237"/>
    </location>
</feature>
<protein>
    <submittedName>
        <fullName evidence="4">MgtE protein</fullName>
    </submittedName>
</protein>
<dbReference type="OrthoDB" id="2381574at2"/>
<feature type="coiled-coil region" evidence="1">
    <location>
        <begin position="71"/>
        <end position="140"/>
    </location>
</feature>